<dbReference type="EMBL" id="CP042344">
    <property type="protein sequence ID" value="QEA14562.1"/>
    <property type="molecule type" value="Genomic_DNA"/>
</dbReference>
<evidence type="ECO:0000256" key="5">
    <source>
        <dbReference type="ARBA" id="ARBA00022475"/>
    </source>
</evidence>
<evidence type="ECO:0000256" key="6">
    <source>
        <dbReference type="ARBA" id="ARBA00022692"/>
    </source>
</evidence>
<keyword evidence="13" id="KW-1185">Reference proteome</keyword>
<feature type="transmembrane region" description="Helical" evidence="10">
    <location>
        <begin position="90"/>
        <end position="114"/>
    </location>
</feature>
<comment type="subcellular location">
    <subcellularLocation>
        <location evidence="2">Cell inner membrane</location>
        <topology evidence="2">Multi-pass membrane protein</topology>
    </subcellularLocation>
    <subcellularLocation>
        <location evidence="10">Cell membrane</location>
        <topology evidence="10">Multi-pass membrane protein</topology>
    </subcellularLocation>
</comment>
<evidence type="ECO:0000256" key="1">
    <source>
        <dbReference type="ARBA" id="ARBA00003159"/>
    </source>
</evidence>
<feature type="transmembrane region" description="Helical" evidence="10">
    <location>
        <begin position="126"/>
        <end position="149"/>
    </location>
</feature>
<dbReference type="InterPro" id="IPR043429">
    <property type="entry name" value="ArtM/GltK/GlnP/TcyL/YhdX-like"/>
</dbReference>
<keyword evidence="5" id="KW-1003">Cell membrane</keyword>
<evidence type="ECO:0000256" key="3">
    <source>
        <dbReference type="ARBA" id="ARBA00010072"/>
    </source>
</evidence>
<dbReference type="Pfam" id="PF00528">
    <property type="entry name" value="BPD_transp_1"/>
    <property type="match status" value="1"/>
</dbReference>
<keyword evidence="6 10" id="KW-0812">Transmembrane</keyword>
<gene>
    <name evidence="12" type="ORF">FOZ74_10420</name>
</gene>
<protein>
    <submittedName>
        <fullName evidence="12">ABC transporter permease subunit</fullName>
    </submittedName>
</protein>
<proteinExistence type="inferred from homology"/>
<dbReference type="GO" id="GO:0022857">
    <property type="term" value="F:transmembrane transporter activity"/>
    <property type="evidence" value="ECO:0007669"/>
    <property type="project" value="InterPro"/>
</dbReference>
<sequence>MTLKITALGLLGGCVIGALSGIVVTYIQVPINRRSALYGAAVLVLIGLVAHFAGGPLARVPGGVLAAAVLAALALLLWRWPEWLGRGASMLAQLFILVIRGTPIVVQVMFIYFALPLLVNLRIDGYTAAIFTLMINSGAYIAEIVRAGLLSVPKGLHEAGLAMGLPFHKIMAYIIGPVALRRMIPTMGNQCIISLKDSSLFIVIGVAELTRQGQEIIATNFRAVEIWGTVAIIYLFMTGCIALVLKVVEHRTRIL</sequence>
<name>A0A5B8S0D0_9BURK</name>
<comment type="similarity">
    <text evidence="3">Belongs to the binding-protein-dependent transport system permease family. HisMQ subfamily.</text>
</comment>
<keyword evidence="8 10" id="KW-1133">Transmembrane helix</keyword>
<dbReference type="Proteomes" id="UP000321199">
    <property type="component" value="Chromosome"/>
</dbReference>
<dbReference type="InterPro" id="IPR000515">
    <property type="entry name" value="MetI-like"/>
</dbReference>
<evidence type="ECO:0000256" key="9">
    <source>
        <dbReference type="ARBA" id="ARBA00023136"/>
    </source>
</evidence>
<dbReference type="AlphaFoldDB" id="A0A5B8S0D0"/>
<keyword evidence="7" id="KW-0029">Amino-acid transport</keyword>
<dbReference type="PANTHER" id="PTHR30614:SF20">
    <property type="entry name" value="GLUTAMINE TRANSPORT SYSTEM PERMEASE PROTEIN GLNP"/>
    <property type="match status" value="1"/>
</dbReference>
<evidence type="ECO:0000313" key="13">
    <source>
        <dbReference type="Proteomes" id="UP000321199"/>
    </source>
</evidence>
<dbReference type="PROSITE" id="PS50928">
    <property type="entry name" value="ABC_TM1"/>
    <property type="match status" value="1"/>
</dbReference>
<evidence type="ECO:0000256" key="10">
    <source>
        <dbReference type="RuleBase" id="RU363032"/>
    </source>
</evidence>
<evidence type="ECO:0000256" key="7">
    <source>
        <dbReference type="ARBA" id="ARBA00022970"/>
    </source>
</evidence>
<accession>A0A5B8S0D0</accession>
<feature type="transmembrane region" description="Helical" evidence="10">
    <location>
        <begin position="36"/>
        <end position="54"/>
    </location>
</feature>
<feature type="transmembrane region" description="Helical" evidence="10">
    <location>
        <begin position="60"/>
        <end position="78"/>
    </location>
</feature>
<dbReference type="CDD" id="cd06261">
    <property type="entry name" value="TM_PBP2"/>
    <property type="match status" value="1"/>
</dbReference>
<dbReference type="GO" id="GO:0006865">
    <property type="term" value="P:amino acid transport"/>
    <property type="evidence" value="ECO:0007669"/>
    <property type="project" value="UniProtKB-KW"/>
</dbReference>
<dbReference type="InterPro" id="IPR010065">
    <property type="entry name" value="AA_ABC_transptr_permease_3TM"/>
</dbReference>
<dbReference type="InterPro" id="IPR035906">
    <property type="entry name" value="MetI-like_sf"/>
</dbReference>
<dbReference type="GO" id="GO:0043190">
    <property type="term" value="C:ATP-binding cassette (ABC) transporter complex"/>
    <property type="evidence" value="ECO:0007669"/>
    <property type="project" value="InterPro"/>
</dbReference>
<dbReference type="SUPFAM" id="SSF161098">
    <property type="entry name" value="MetI-like"/>
    <property type="match status" value="1"/>
</dbReference>
<dbReference type="PANTHER" id="PTHR30614">
    <property type="entry name" value="MEMBRANE COMPONENT OF AMINO ACID ABC TRANSPORTER"/>
    <property type="match status" value="1"/>
</dbReference>
<evidence type="ECO:0000256" key="8">
    <source>
        <dbReference type="ARBA" id="ARBA00022989"/>
    </source>
</evidence>
<dbReference type="KEGG" id="cof:FOZ74_10420"/>
<feature type="transmembrane region" description="Helical" evidence="10">
    <location>
        <begin position="226"/>
        <end position="248"/>
    </location>
</feature>
<feature type="domain" description="ABC transmembrane type-1" evidence="11">
    <location>
        <begin position="52"/>
        <end position="245"/>
    </location>
</feature>
<evidence type="ECO:0000256" key="2">
    <source>
        <dbReference type="ARBA" id="ARBA00004429"/>
    </source>
</evidence>
<feature type="transmembrane region" description="Helical" evidence="10">
    <location>
        <begin position="6"/>
        <end position="29"/>
    </location>
</feature>
<dbReference type="Gene3D" id="1.10.3720.10">
    <property type="entry name" value="MetI-like"/>
    <property type="match status" value="1"/>
</dbReference>
<reference evidence="12 13" key="1">
    <citation type="submission" date="2019-07" db="EMBL/GenBank/DDBJ databases">
        <title>Complete genome sequence of Comamonas sp. NLF 7-7 isolated from livestock.</title>
        <authorList>
            <person name="Kim D.H."/>
            <person name="Kim J.G."/>
        </authorList>
    </citation>
    <scope>NUCLEOTIDE SEQUENCE [LARGE SCALE GENOMIC DNA]</scope>
    <source>
        <strain evidence="12 13">NLF 7-7</strain>
    </source>
</reference>
<dbReference type="NCBIfam" id="TIGR01726">
    <property type="entry name" value="HEQRo_perm_3TM"/>
    <property type="match status" value="1"/>
</dbReference>
<dbReference type="OrthoDB" id="7026155at2"/>
<comment type="function">
    <text evidence="1">Part of the binding-protein-dependent transport system for glutamine; probably responsible for the translocation of the substrate across the membrane.</text>
</comment>
<organism evidence="12 13">
    <name type="scientific">Comamonas flocculans</name>
    <dbReference type="NCBI Taxonomy" id="2597701"/>
    <lineage>
        <taxon>Bacteria</taxon>
        <taxon>Pseudomonadati</taxon>
        <taxon>Pseudomonadota</taxon>
        <taxon>Betaproteobacteria</taxon>
        <taxon>Burkholderiales</taxon>
        <taxon>Comamonadaceae</taxon>
        <taxon>Comamonas</taxon>
    </lineage>
</organism>
<evidence type="ECO:0000313" key="12">
    <source>
        <dbReference type="EMBL" id="QEA14562.1"/>
    </source>
</evidence>
<evidence type="ECO:0000256" key="4">
    <source>
        <dbReference type="ARBA" id="ARBA00022448"/>
    </source>
</evidence>
<evidence type="ECO:0000259" key="11">
    <source>
        <dbReference type="PROSITE" id="PS50928"/>
    </source>
</evidence>
<keyword evidence="9 10" id="KW-0472">Membrane</keyword>
<keyword evidence="4 10" id="KW-0813">Transport</keyword>